<feature type="region of interest" description="Disordered" evidence="1">
    <location>
        <begin position="1"/>
        <end position="39"/>
    </location>
</feature>
<reference evidence="2 3" key="1">
    <citation type="journal article" date="2020" name="BMC Genomics">
        <title>Intraspecific diversification of the crop wild relative Brassica cretica Lam. using demographic model selection.</title>
        <authorList>
            <person name="Kioukis A."/>
            <person name="Michalopoulou V.A."/>
            <person name="Briers L."/>
            <person name="Pirintsos S."/>
            <person name="Studholme D.J."/>
            <person name="Pavlidis P."/>
            <person name="Sarris P.F."/>
        </authorList>
    </citation>
    <scope>NUCLEOTIDE SEQUENCE [LARGE SCALE GENOMIC DNA]</scope>
    <source>
        <strain evidence="3">cv. PFS-1207/04</strain>
    </source>
</reference>
<dbReference type="EMBL" id="QGKV02000299">
    <property type="protein sequence ID" value="KAF3594201.1"/>
    <property type="molecule type" value="Genomic_DNA"/>
</dbReference>
<name>A0ABQ7ECF2_BRACR</name>
<sequence>MKNHPKDEAPPSLSLGVSRCRSPLSGSELSSTSTKERWSELETKVRQTRRLQWRHVKLQPSLICQMVVV</sequence>
<comment type="caution">
    <text evidence="2">The sequence shown here is derived from an EMBL/GenBank/DDBJ whole genome shotgun (WGS) entry which is preliminary data.</text>
</comment>
<feature type="compositionally biased region" description="Low complexity" evidence="1">
    <location>
        <begin position="22"/>
        <end position="33"/>
    </location>
</feature>
<protein>
    <submittedName>
        <fullName evidence="2">Uncharacterized protein</fullName>
    </submittedName>
</protein>
<evidence type="ECO:0000313" key="2">
    <source>
        <dbReference type="EMBL" id="KAF3594201.1"/>
    </source>
</evidence>
<accession>A0ABQ7ECF2</accession>
<keyword evidence="3" id="KW-1185">Reference proteome</keyword>
<proteinExistence type="predicted"/>
<dbReference type="Proteomes" id="UP000266723">
    <property type="component" value="Unassembled WGS sequence"/>
</dbReference>
<gene>
    <name evidence="2" type="ORF">DY000_02024171</name>
</gene>
<organism evidence="2 3">
    <name type="scientific">Brassica cretica</name>
    <name type="common">Mustard</name>
    <dbReference type="NCBI Taxonomy" id="69181"/>
    <lineage>
        <taxon>Eukaryota</taxon>
        <taxon>Viridiplantae</taxon>
        <taxon>Streptophyta</taxon>
        <taxon>Embryophyta</taxon>
        <taxon>Tracheophyta</taxon>
        <taxon>Spermatophyta</taxon>
        <taxon>Magnoliopsida</taxon>
        <taxon>eudicotyledons</taxon>
        <taxon>Gunneridae</taxon>
        <taxon>Pentapetalae</taxon>
        <taxon>rosids</taxon>
        <taxon>malvids</taxon>
        <taxon>Brassicales</taxon>
        <taxon>Brassicaceae</taxon>
        <taxon>Brassiceae</taxon>
        <taxon>Brassica</taxon>
    </lineage>
</organism>
<evidence type="ECO:0000256" key="1">
    <source>
        <dbReference type="SAM" id="MobiDB-lite"/>
    </source>
</evidence>
<evidence type="ECO:0000313" key="3">
    <source>
        <dbReference type="Proteomes" id="UP000266723"/>
    </source>
</evidence>